<organism evidence="2">
    <name type="scientific">Siphoviridae sp. ctQqU1</name>
    <dbReference type="NCBI Taxonomy" id="2825496"/>
    <lineage>
        <taxon>Viruses</taxon>
        <taxon>Duplodnaviria</taxon>
        <taxon>Heunggongvirae</taxon>
        <taxon>Uroviricota</taxon>
        <taxon>Caudoviricetes</taxon>
    </lineage>
</organism>
<name>A0A8S5Q545_9CAUD</name>
<proteinExistence type="predicted"/>
<keyword evidence="1" id="KW-0472">Membrane</keyword>
<keyword evidence="1" id="KW-0812">Transmembrane</keyword>
<evidence type="ECO:0000256" key="1">
    <source>
        <dbReference type="SAM" id="Phobius"/>
    </source>
</evidence>
<keyword evidence="1" id="KW-1133">Transmembrane helix</keyword>
<evidence type="ECO:0000313" key="2">
    <source>
        <dbReference type="EMBL" id="DAE13668.1"/>
    </source>
</evidence>
<sequence>MLALDATQWAALWYVGGMISGFLLCLVWLNNRAEQ</sequence>
<protein>
    <submittedName>
        <fullName evidence="2">Uncharacterized protein</fullName>
    </submittedName>
</protein>
<accession>A0A8S5Q545</accession>
<feature type="transmembrane region" description="Helical" evidence="1">
    <location>
        <begin position="12"/>
        <end position="29"/>
    </location>
</feature>
<dbReference type="EMBL" id="BK015568">
    <property type="protein sequence ID" value="DAE13668.1"/>
    <property type="molecule type" value="Genomic_DNA"/>
</dbReference>
<reference evidence="2" key="1">
    <citation type="journal article" date="2021" name="Proc. Natl. Acad. Sci. U.S.A.">
        <title>A Catalog of Tens of Thousands of Viruses from Human Metagenomes Reveals Hidden Associations with Chronic Diseases.</title>
        <authorList>
            <person name="Tisza M.J."/>
            <person name="Buck C.B."/>
        </authorList>
    </citation>
    <scope>NUCLEOTIDE SEQUENCE</scope>
    <source>
        <strain evidence="2">CtQqU1</strain>
    </source>
</reference>